<comment type="caution">
    <text evidence="2">The sequence shown here is derived from an EMBL/GenBank/DDBJ whole genome shotgun (WGS) entry which is preliminary data.</text>
</comment>
<dbReference type="OrthoDB" id="7560784at2"/>
<feature type="domain" description="Pvc16 N-terminal" evidence="1">
    <location>
        <begin position="40"/>
        <end position="186"/>
    </location>
</feature>
<dbReference type="AlphaFoldDB" id="A0A2U0SFD3"/>
<evidence type="ECO:0000313" key="2">
    <source>
        <dbReference type="EMBL" id="PVX30073.1"/>
    </source>
</evidence>
<sequence length="199" mass="21659">MDLLRNCLVKICNSVNTYMNNLDPRQDSWVILSSIVGQNGTTNKDAVGKIVMTVYNITRESFASSYSPATMAPPSANAALGLTIVPPPIYLDIHLMFMANFTDHAYPDGLAALSSLIGFFQQTPVINQQNTPGLSPEIDQLTLDLEHLSPVDVNYVMGMLGTRYLPSAFYKLRMIPFASRAMQARTYAVSGSGMGDIGA</sequence>
<accession>A0A2U0SFD3</accession>
<keyword evidence="3" id="KW-1185">Reference proteome</keyword>
<evidence type="ECO:0000259" key="1">
    <source>
        <dbReference type="Pfam" id="PF14065"/>
    </source>
</evidence>
<proteinExistence type="predicted"/>
<dbReference type="EMBL" id="QENQ01000001">
    <property type="protein sequence ID" value="PVX30073.1"/>
    <property type="molecule type" value="Genomic_DNA"/>
</dbReference>
<protein>
    <recommendedName>
        <fullName evidence="1">Pvc16 N-terminal domain-containing protein</fullName>
    </recommendedName>
</protein>
<dbReference type="Proteomes" id="UP000245890">
    <property type="component" value="Unassembled WGS sequence"/>
</dbReference>
<name>A0A2U0SFD3_9SPHN</name>
<organism evidence="2 3">
    <name type="scientific">Sphingomonas pokkalii</name>
    <dbReference type="NCBI Taxonomy" id="2175090"/>
    <lineage>
        <taxon>Bacteria</taxon>
        <taxon>Pseudomonadati</taxon>
        <taxon>Pseudomonadota</taxon>
        <taxon>Alphaproteobacteria</taxon>
        <taxon>Sphingomonadales</taxon>
        <taxon>Sphingomonadaceae</taxon>
        <taxon>Sphingomonas</taxon>
    </lineage>
</organism>
<reference evidence="2 3" key="1">
    <citation type="submission" date="2018-05" db="EMBL/GenBank/DDBJ databases">
        <title>Description of Sphingomonas pokkalii sp nov, isolated from the rhizosphere of saline tolerant pokkali rice and its draft genome analysis.</title>
        <authorList>
            <person name="Menon R."/>
            <person name="Kumari S."/>
            <person name="Rameshkumar N."/>
        </authorList>
    </citation>
    <scope>NUCLEOTIDE SEQUENCE [LARGE SCALE GENOMIC DNA]</scope>
    <source>
        <strain evidence="2 3">L3B27</strain>
    </source>
</reference>
<dbReference type="InterPro" id="IPR025351">
    <property type="entry name" value="Pvc16_N"/>
</dbReference>
<dbReference type="Pfam" id="PF14065">
    <property type="entry name" value="Pvc16_N"/>
    <property type="match status" value="1"/>
</dbReference>
<evidence type="ECO:0000313" key="3">
    <source>
        <dbReference type="Proteomes" id="UP000245890"/>
    </source>
</evidence>
<gene>
    <name evidence="2" type="ORF">DD559_12650</name>
</gene>